<feature type="region of interest" description="Disordered" evidence="6">
    <location>
        <begin position="41"/>
        <end position="160"/>
    </location>
</feature>
<evidence type="ECO:0000313" key="9">
    <source>
        <dbReference type="Proteomes" id="UP000184267"/>
    </source>
</evidence>
<feature type="compositionally biased region" description="Low complexity" evidence="6">
    <location>
        <begin position="100"/>
        <end position="111"/>
    </location>
</feature>
<dbReference type="GO" id="GO:0005634">
    <property type="term" value="C:nucleus"/>
    <property type="evidence" value="ECO:0007669"/>
    <property type="project" value="UniProtKB-SubCell"/>
</dbReference>
<name>A0A1M2V9K6_TRAPU</name>
<dbReference type="Proteomes" id="UP000184267">
    <property type="component" value="Unassembled WGS sequence"/>
</dbReference>
<dbReference type="InterPro" id="IPR052035">
    <property type="entry name" value="ZnF_BED_domain_contain"/>
</dbReference>
<feature type="compositionally biased region" description="Polar residues" evidence="6">
    <location>
        <begin position="76"/>
        <end position="87"/>
    </location>
</feature>
<accession>A0A1M2V9K6</accession>
<dbReference type="AlphaFoldDB" id="A0A1M2V9K6"/>
<keyword evidence="2" id="KW-0479">Metal-binding</keyword>
<dbReference type="PANTHER" id="PTHR46481">
    <property type="entry name" value="ZINC FINGER BED DOMAIN-CONTAINING PROTEIN 4"/>
    <property type="match status" value="1"/>
</dbReference>
<dbReference type="GO" id="GO:0008270">
    <property type="term" value="F:zinc ion binding"/>
    <property type="evidence" value="ECO:0007669"/>
    <property type="project" value="UniProtKB-KW"/>
</dbReference>
<organism evidence="8 9">
    <name type="scientific">Trametes pubescens</name>
    <name type="common">White-rot fungus</name>
    <dbReference type="NCBI Taxonomy" id="154538"/>
    <lineage>
        <taxon>Eukaryota</taxon>
        <taxon>Fungi</taxon>
        <taxon>Dikarya</taxon>
        <taxon>Basidiomycota</taxon>
        <taxon>Agaricomycotina</taxon>
        <taxon>Agaricomycetes</taxon>
        <taxon>Polyporales</taxon>
        <taxon>Polyporaceae</taxon>
        <taxon>Trametes</taxon>
    </lineage>
</organism>
<evidence type="ECO:0000256" key="4">
    <source>
        <dbReference type="ARBA" id="ARBA00022833"/>
    </source>
</evidence>
<gene>
    <name evidence="8" type="ORF">TRAPUB_5111</name>
</gene>
<feature type="domain" description="HAT C-terminal dimerisation" evidence="7">
    <location>
        <begin position="807"/>
        <end position="868"/>
    </location>
</feature>
<comment type="subcellular location">
    <subcellularLocation>
        <location evidence="1">Nucleus</location>
    </subcellularLocation>
</comment>
<evidence type="ECO:0000256" key="6">
    <source>
        <dbReference type="SAM" id="MobiDB-lite"/>
    </source>
</evidence>
<feature type="region of interest" description="Disordered" evidence="6">
    <location>
        <begin position="881"/>
        <end position="915"/>
    </location>
</feature>
<evidence type="ECO:0000256" key="2">
    <source>
        <dbReference type="ARBA" id="ARBA00022723"/>
    </source>
</evidence>
<keyword evidence="3" id="KW-0863">Zinc-finger</keyword>
<evidence type="ECO:0000256" key="1">
    <source>
        <dbReference type="ARBA" id="ARBA00004123"/>
    </source>
</evidence>
<evidence type="ECO:0000256" key="3">
    <source>
        <dbReference type="ARBA" id="ARBA00022771"/>
    </source>
</evidence>
<keyword evidence="5" id="KW-0539">Nucleus</keyword>
<dbReference type="OrthoDB" id="2802474at2759"/>
<dbReference type="Pfam" id="PF05699">
    <property type="entry name" value="Dimer_Tnp_hAT"/>
    <property type="match status" value="1"/>
</dbReference>
<feature type="region of interest" description="Disordered" evidence="6">
    <location>
        <begin position="757"/>
        <end position="792"/>
    </location>
</feature>
<dbReference type="InterPro" id="IPR012337">
    <property type="entry name" value="RNaseH-like_sf"/>
</dbReference>
<protein>
    <recommendedName>
        <fullName evidence="7">HAT C-terminal dimerisation domain-containing protein</fullName>
    </recommendedName>
</protein>
<dbReference type="STRING" id="154538.A0A1M2V9K6"/>
<sequence length="931" mass="104150">MEAEPITQKRQSRPSRRLLDPSNAAEQEVVAHRQTVISSTALESESVVEQHKTPAATSAKRDTATVFTVPEGHGTAVSSTGSSPTTHSKPKKVARTADTASQEAPDAAQAALGGQNTSSRSSRGGLAGPLTGVARPPQEDVRPATGGAARGSASVVFDPDNEVDGSGFLKDVEIINVDDPEASQREEKGGDMDNFFGPPYTGQDGKRWQNCHACTKKKVKNNYVAQISTLRRHMQATHQAAYYTWTKANHFESMLPKDTLARREKHKLQEQTRLNAHLVEKPPPECIIKYTDAIYREAAIEWLLATDQPLRALEHPAFKNMIDIAARATDGVKILNCKQTRREIIRLFKKNMTQLREKLNSDKVKGSVNLTCDAWQASNTDGYFAATGHWIEESAPGVWLSETALLGFVRLNNAHSGVRLGQALFKVVQRVGIEHKVGYITCDNAKNNGTMLAHFAQRMEEATGKPYDERERYVRCLAHIINLATQAVLDAYSKTPHYDPHAPDIELVNQHGARRDVIGLVRCISVKEHSSAKRKELFKQLQLRDDKKKAYQLLLDSPTRWSSTYVMLDRVEQLEDIHQFVYEIGSHERDRERRQKLLDLQLSEEEWDRVKTCLDLLGHADKAQQAFSAEEGPTLHHGLPALEALHKSWTARLDKPKYTEFRTAIRAGLDKVEEYNQKTADSDVYTFAMLLDPSQKARHLDKFWRKELRQEAVDRAETIYKKRYYELAAKVDGPTTEQRASATSAALRWEQQRARRRVLSDDEDSDADNDSHTSAATALGGRSQPDPWRQDFHGYLNSPDDLGGKTIVQWWGINASWYPIWASLARDFLSVMASSVSSERAFSSAGITISKRRNRLKGDIVEALQALKCLYRRDLLFRDEPEVSSEPPLDDEGDNGVGDGDPGAEQADEEVGWDDILLVDDDLDGDAGSDN</sequence>
<evidence type="ECO:0000259" key="7">
    <source>
        <dbReference type="Pfam" id="PF05699"/>
    </source>
</evidence>
<keyword evidence="4" id="KW-0862">Zinc</keyword>
<dbReference type="InterPro" id="IPR008906">
    <property type="entry name" value="HATC_C_dom"/>
</dbReference>
<comment type="caution">
    <text evidence="8">The sequence shown here is derived from an EMBL/GenBank/DDBJ whole genome shotgun (WGS) entry which is preliminary data.</text>
</comment>
<dbReference type="PANTHER" id="PTHR46481:SF10">
    <property type="entry name" value="ZINC FINGER BED DOMAIN-CONTAINING PROTEIN 39"/>
    <property type="match status" value="1"/>
</dbReference>
<keyword evidence="9" id="KW-1185">Reference proteome</keyword>
<feature type="compositionally biased region" description="Acidic residues" evidence="6">
    <location>
        <begin position="906"/>
        <end position="915"/>
    </location>
</feature>
<evidence type="ECO:0000313" key="8">
    <source>
        <dbReference type="EMBL" id="OJT04203.1"/>
    </source>
</evidence>
<dbReference type="OMA" id="WQAGNVD"/>
<dbReference type="GO" id="GO:0046983">
    <property type="term" value="F:protein dimerization activity"/>
    <property type="evidence" value="ECO:0007669"/>
    <property type="project" value="InterPro"/>
</dbReference>
<reference evidence="8 9" key="1">
    <citation type="submission" date="2016-10" db="EMBL/GenBank/DDBJ databases">
        <title>Genome sequence of the basidiomycete white-rot fungus Trametes pubescens.</title>
        <authorList>
            <person name="Makela M.R."/>
            <person name="Granchi Z."/>
            <person name="Peng M."/>
            <person name="De Vries R.P."/>
            <person name="Grigoriev I."/>
            <person name="Riley R."/>
            <person name="Hilden K."/>
        </authorList>
    </citation>
    <scope>NUCLEOTIDE SEQUENCE [LARGE SCALE GENOMIC DNA]</scope>
    <source>
        <strain evidence="8 9">FBCC735</strain>
    </source>
</reference>
<feature type="region of interest" description="Disordered" evidence="6">
    <location>
        <begin position="1"/>
        <end position="29"/>
    </location>
</feature>
<proteinExistence type="predicted"/>
<dbReference type="EMBL" id="MNAD01001555">
    <property type="protein sequence ID" value="OJT04203.1"/>
    <property type="molecule type" value="Genomic_DNA"/>
</dbReference>
<evidence type="ECO:0000256" key="5">
    <source>
        <dbReference type="ARBA" id="ARBA00023242"/>
    </source>
</evidence>
<dbReference type="SUPFAM" id="SSF53098">
    <property type="entry name" value="Ribonuclease H-like"/>
    <property type="match status" value="1"/>
</dbReference>